<dbReference type="AlphaFoldDB" id="A0A0E3PPR7"/>
<dbReference type="EMBL" id="CP009508">
    <property type="protein sequence ID" value="AKB36992.1"/>
    <property type="molecule type" value="Genomic_DNA"/>
</dbReference>
<dbReference type="PATRIC" id="fig|1434118.4.peg.3112"/>
<proteinExistence type="predicted"/>
<evidence type="ECO:0000313" key="2">
    <source>
        <dbReference type="Proteomes" id="UP000033123"/>
    </source>
</evidence>
<evidence type="ECO:0000313" key="1">
    <source>
        <dbReference type="EMBL" id="AKB36992.1"/>
    </source>
</evidence>
<accession>A0A0E3PPR7</accession>
<dbReference type="KEGG" id="msj:MSSAC_2402"/>
<dbReference type="HOGENOM" id="CLU_1431671_0_0_2"/>
<protein>
    <submittedName>
        <fullName evidence="1">Uncharacterized protein</fullName>
    </submittedName>
</protein>
<organism evidence="1 2">
    <name type="scientific">Methanosarcina siciliae C2J</name>
    <dbReference type="NCBI Taxonomy" id="1434118"/>
    <lineage>
        <taxon>Archaea</taxon>
        <taxon>Methanobacteriati</taxon>
        <taxon>Methanobacteriota</taxon>
        <taxon>Stenosarchaea group</taxon>
        <taxon>Methanomicrobia</taxon>
        <taxon>Methanosarcinales</taxon>
        <taxon>Methanosarcinaceae</taxon>
        <taxon>Methanosarcina</taxon>
    </lineage>
</organism>
<dbReference type="STRING" id="1434118.MSSAC_2402"/>
<dbReference type="Proteomes" id="UP000033123">
    <property type="component" value="Chromosome"/>
</dbReference>
<sequence length="189" mass="22244">MMLTNGIEEMREKKEFPTHTWSGFYPYYYLSKKGILCPGCANENIENCLDPENEIFINSYNVNWEDEFLYCDHCSRKIESAYGVYKMTENTWKLTVRGATLLLKFASGKELYLQGDDIETFFSLEDIPEEEQDYGEGIFLDLSGYEEIADYPRNTKVLAERAIEERNAHWDELNEILDNDQKEVDFQEE</sequence>
<dbReference type="RefSeq" id="WP_048183128.1">
    <property type="nucleotide sequence ID" value="NZ_CP009508.1"/>
</dbReference>
<name>A0A0E3PPR7_9EURY</name>
<gene>
    <name evidence="1" type="ORF">MSSAC_2402</name>
</gene>
<dbReference type="GeneID" id="24872047"/>
<reference evidence="1 2" key="1">
    <citation type="submission" date="2014-07" db="EMBL/GenBank/DDBJ databases">
        <title>Methanogenic archaea and the global carbon cycle.</title>
        <authorList>
            <person name="Henriksen J.R."/>
            <person name="Luke J."/>
            <person name="Reinhart S."/>
            <person name="Benedict M.N."/>
            <person name="Youngblut N.D."/>
            <person name="Metcalf M.E."/>
            <person name="Whitaker R.J."/>
            <person name="Metcalf W.W."/>
        </authorList>
    </citation>
    <scope>NUCLEOTIDE SEQUENCE [LARGE SCALE GENOMIC DNA]</scope>
    <source>
        <strain evidence="1 2">C2J</strain>
    </source>
</reference>